<dbReference type="eggNOG" id="ENOG5033UVM">
    <property type="taxonomic scope" value="Bacteria"/>
</dbReference>
<keyword evidence="2" id="KW-1185">Reference proteome</keyword>
<gene>
    <name evidence="1" type="ORF">IW19_08040</name>
</gene>
<reference evidence="1 2" key="1">
    <citation type="submission" date="2014-07" db="EMBL/GenBank/DDBJ databases">
        <title>Genome of Flavobacterium reichenbachii LMG 25512.</title>
        <authorList>
            <person name="Stropko S.J."/>
            <person name="Pipes S.E."/>
            <person name="Newman J.D."/>
        </authorList>
    </citation>
    <scope>NUCLEOTIDE SEQUENCE [LARGE SCALE GENOMIC DNA]</scope>
    <source>
        <strain evidence="1 2">LMG 25512</strain>
    </source>
</reference>
<dbReference type="OrthoDB" id="1256120at2"/>
<dbReference type="EMBL" id="JPRL01000001">
    <property type="protein sequence ID" value="KFF05470.1"/>
    <property type="molecule type" value="Genomic_DNA"/>
</dbReference>
<accession>A0A085ZM06</accession>
<comment type="caution">
    <text evidence="1">The sequence shown here is derived from an EMBL/GenBank/DDBJ whole genome shotgun (WGS) entry which is preliminary data.</text>
</comment>
<dbReference type="STRING" id="362418.IW19_08040"/>
<dbReference type="PROSITE" id="PS51257">
    <property type="entry name" value="PROKAR_LIPOPROTEIN"/>
    <property type="match status" value="1"/>
</dbReference>
<dbReference type="RefSeq" id="WP_035682918.1">
    <property type="nucleotide sequence ID" value="NZ_JPRL01000001.1"/>
</dbReference>
<protein>
    <recommendedName>
        <fullName evidence="3">Lipoprotein</fullName>
    </recommendedName>
</protein>
<dbReference type="AlphaFoldDB" id="A0A085ZM06"/>
<evidence type="ECO:0008006" key="3">
    <source>
        <dbReference type="Google" id="ProtNLM"/>
    </source>
</evidence>
<dbReference type="Proteomes" id="UP000028715">
    <property type="component" value="Unassembled WGS sequence"/>
</dbReference>
<proteinExistence type="predicted"/>
<name>A0A085ZM06_9FLAO</name>
<evidence type="ECO:0000313" key="2">
    <source>
        <dbReference type="Proteomes" id="UP000028715"/>
    </source>
</evidence>
<organism evidence="1 2">
    <name type="scientific">Flavobacterium reichenbachii</name>
    <dbReference type="NCBI Taxonomy" id="362418"/>
    <lineage>
        <taxon>Bacteria</taxon>
        <taxon>Pseudomonadati</taxon>
        <taxon>Bacteroidota</taxon>
        <taxon>Flavobacteriia</taxon>
        <taxon>Flavobacteriales</taxon>
        <taxon>Flavobacteriaceae</taxon>
        <taxon>Flavobacterium</taxon>
    </lineage>
</organism>
<sequence length="120" mass="14417">MSKFKIILVFFILTLTFSCKKNYENKDRFSYYEPISTKEEIIEIMYIKWAATDRPKFIKKENYNAKNDDSLIEDCFYLDTKDSRIQKISGKDRQNLHDGKTISLSGKFYRTKRFDDFFSV</sequence>
<evidence type="ECO:0000313" key="1">
    <source>
        <dbReference type="EMBL" id="KFF05470.1"/>
    </source>
</evidence>